<organism evidence="2 3">
    <name type="scientific">Brevibacillus brevis</name>
    <name type="common">Bacillus brevis</name>
    <dbReference type="NCBI Taxonomy" id="1393"/>
    <lineage>
        <taxon>Bacteria</taxon>
        <taxon>Bacillati</taxon>
        <taxon>Bacillota</taxon>
        <taxon>Bacilli</taxon>
        <taxon>Bacillales</taxon>
        <taxon>Paenibacillaceae</taxon>
        <taxon>Brevibacillus</taxon>
    </lineage>
</organism>
<dbReference type="RefSeq" id="WP_310774746.1">
    <property type="nucleotide sequence ID" value="NZ_CP134052.1"/>
</dbReference>
<feature type="transmembrane region" description="Helical" evidence="1">
    <location>
        <begin position="269"/>
        <end position="289"/>
    </location>
</feature>
<keyword evidence="1" id="KW-0472">Membrane</keyword>
<keyword evidence="3" id="KW-1185">Reference proteome</keyword>
<keyword evidence="2" id="KW-0614">Plasmid</keyword>
<feature type="transmembrane region" description="Helical" evidence="1">
    <location>
        <begin position="187"/>
        <end position="204"/>
    </location>
</feature>
<feature type="transmembrane region" description="Helical" evidence="1">
    <location>
        <begin position="149"/>
        <end position="167"/>
    </location>
</feature>
<evidence type="ECO:0000313" key="3">
    <source>
        <dbReference type="Proteomes" id="UP001256827"/>
    </source>
</evidence>
<gene>
    <name evidence="2" type="ORF">RGB73_30320</name>
</gene>
<evidence type="ECO:0000313" key="2">
    <source>
        <dbReference type="EMBL" id="WNC17952.1"/>
    </source>
</evidence>
<proteinExistence type="predicted"/>
<sequence>MNYPTTFWGWVSFLTLPRMPQSLSYLFWKLVTVLPIHRHKKHFFIVTLGMILIFPAVAFAEFDFWKKITSFSIWGWISDLASDLAQEAYKGLTAAMFSPTDLSNYPNIQDAINMSRAVAGGLLAVAVAFEALQSVGLRAAGEGRSLSELAKGTFLGAVLIFFLPWSVEHLFLPLNNYLLEAISNLGVGISAFQGLLLFTVAAIPEGTILMFLVYAIFCLILAVVSGIRYVELVVCIVLSPIVAVSAVRGGEAIGVWVRETTAIVFTQCVHLLMINLLFNFVGAADFWGFLKATGVIFVMLRGPQVLRQFLYSSGTGNALVNAAGSGGRLVAMKMMTKVKVS</sequence>
<feature type="transmembrane region" description="Helical" evidence="1">
    <location>
        <begin position="309"/>
        <end position="331"/>
    </location>
</feature>
<accession>A0ABY9TF46</accession>
<feature type="transmembrane region" description="Helical" evidence="1">
    <location>
        <begin position="211"/>
        <end position="230"/>
    </location>
</feature>
<feature type="transmembrane region" description="Helical" evidence="1">
    <location>
        <begin position="43"/>
        <end position="62"/>
    </location>
</feature>
<dbReference type="InterPro" id="IPR046084">
    <property type="entry name" value="TrbL_4"/>
</dbReference>
<protein>
    <recommendedName>
        <fullName evidence="4">Conjugal transfer protein TraL</fullName>
    </recommendedName>
</protein>
<geneLocation type="plasmid" evidence="2 3">
    <name>pBbsI</name>
</geneLocation>
<dbReference type="Proteomes" id="UP001256827">
    <property type="component" value="Plasmid pBbsI"/>
</dbReference>
<evidence type="ECO:0008006" key="4">
    <source>
        <dbReference type="Google" id="ProtNLM"/>
    </source>
</evidence>
<feature type="transmembrane region" description="Helical" evidence="1">
    <location>
        <begin position="117"/>
        <end position="137"/>
    </location>
</feature>
<dbReference type="Pfam" id="PF19597">
    <property type="entry name" value="TrbL_4"/>
    <property type="match status" value="1"/>
</dbReference>
<keyword evidence="1" id="KW-0812">Transmembrane</keyword>
<dbReference type="EMBL" id="CP134052">
    <property type="protein sequence ID" value="WNC17952.1"/>
    <property type="molecule type" value="Genomic_DNA"/>
</dbReference>
<reference evidence="2 3" key="1">
    <citation type="submission" date="2023-09" db="EMBL/GenBank/DDBJ databases">
        <title>Complete Genome and Methylome dissection of Bacillus brevis NEB573 original source of BbsI restriction endonuclease.</title>
        <authorList>
            <person name="Fomenkov A."/>
            <person name="Roberts R.D."/>
        </authorList>
    </citation>
    <scope>NUCLEOTIDE SEQUENCE [LARGE SCALE GENOMIC DNA]</scope>
    <source>
        <strain evidence="2 3">NEB573</strain>
        <plasmid evidence="2 3">pBbsI</plasmid>
    </source>
</reference>
<evidence type="ECO:0000256" key="1">
    <source>
        <dbReference type="SAM" id="Phobius"/>
    </source>
</evidence>
<name>A0ABY9TF46_BREBE</name>
<keyword evidence="1" id="KW-1133">Transmembrane helix</keyword>